<gene>
    <name evidence="10" type="primary">fluC</name>
    <name evidence="10" type="synonym">crcB</name>
    <name evidence="11" type="ORF">AB0C36_27585</name>
</gene>
<evidence type="ECO:0000256" key="2">
    <source>
        <dbReference type="ARBA" id="ARBA00022475"/>
    </source>
</evidence>
<keyword evidence="10" id="KW-0813">Transport</keyword>
<comment type="caution">
    <text evidence="11">The sequence shown here is derived from an EMBL/GenBank/DDBJ whole genome shotgun (WGS) entry which is preliminary data.</text>
</comment>
<proteinExistence type="inferred from homology"/>
<evidence type="ECO:0000313" key="11">
    <source>
        <dbReference type="EMBL" id="MEU8137266.1"/>
    </source>
</evidence>
<comment type="activity regulation">
    <text evidence="10">Na(+) is not transported, but it plays an essential structural role and its presence is essential for fluoride channel function.</text>
</comment>
<accession>A0ABV3DND2</accession>
<evidence type="ECO:0000256" key="4">
    <source>
        <dbReference type="ARBA" id="ARBA00022989"/>
    </source>
</evidence>
<comment type="function">
    <text evidence="9 10">Fluoride-specific ion channel. Important for reducing fluoride concentration in the cell, thus reducing its toxicity.</text>
</comment>
<evidence type="ECO:0000313" key="12">
    <source>
        <dbReference type="Proteomes" id="UP001551482"/>
    </source>
</evidence>
<keyword evidence="10" id="KW-0479">Metal-binding</keyword>
<dbReference type="Proteomes" id="UP001551482">
    <property type="component" value="Unassembled WGS sequence"/>
</dbReference>
<evidence type="ECO:0000256" key="5">
    <source>
        <dbReference type="ARBA" id="ARBA00023136"/>
    </source>
</evidence>
<dbReference type="HAMAP" id="MF_00454">
    <property type="entry name" value="FluC"/>
    <property type="match status" value="1"/>
</dbReference>
<dbReference type="EMBL" id="JBEZFP010000083">
    <property type="protein sequence ID" value="MEU8137266.1"/>
    <property type="molecule type" value="Genomic_DNA"/>
</dbReference>
<keyword evidence="10" id="KW-0406">Ion transport</keyword>
<keyword evidence="2 10" id="KW-1003">Cell membrane</keyword>
<keyword evidence="4 10" id="KW-1133">Transmembrane helix</keyword>
<feature type="binding site" evidence="10">
    <location>
        <position position="106"/>
    </location>
    <ligand>
        <name>Na(+)</name>
        <dbReference type="ChEBI" id="CHEBI:29101"/>
        <note>structural</note>
    </ligand>
</feature>
<comment type="similarity">
    <text evidence="7 10">Belongs to the fluoride channel Fluc/FEX (TC 1.A.43) family.</text>
</comment>
<dbReference type="Pfam" id="PF02537">
    <property type="entry name" value="CRCB"/>
    <property type="match status" value="1"/>
</dbReference>
<feature type="transmembrane region" description="Helical" evidence="10">
    <location>
        <begin position="98"/>
        <end position="116"/>
    </location>
</feature>
<comment type="subcellular location">
    <subcellularLocation>
        <location evidence="1 10">Cell membrane</location>
        <topology evidence="1 10">Multi-pass membrane protein</topology>
    </subcellularLocation>
</comment>
<keyword evidence="3 10" id="KW-0812">Transmembrane</keyword>
<sequence length="157" mass="16258">MGEPARPGEAVGPEAVDPDVDFRPAAAPSLWDWRVLAVVSLGGALGAAARYGAALIWPTPETAFPWTTFAVNAVGCALMGVFMVLATEVRTAHRLVRPFAGTGILGGFTTFSTYAVDIRRLSEHGRAGVGVAYLAATVVCAVVCVWGATVVTRKAAA</sequence>
<evidence type="ECO:0000256" key="3">
    <source>
        <dbReference type="ARBA" id="ARBA00022692"/>
    </source>
</evidence>
<evidence type="ECO:0000256" key="8">
    <source>
        <dbReference type="ARBA" id="ARBA00035585"/>
    </source>
</evidence>
<feature type="binding site" evidence="10">
    <location>
        <position position="109"/>
    </location>
    <ligand>
        <name>Na(+)</name>
        <dbReference type="ChEBI" id="CHEBI:29101"/>
        <note>structural</note>
    </ligand>
</feature>
<protein>
    <recommendedName>
        <fullName evidence="10">Fluoride-specific ion channel FluC</fullName>
    </recommendedName>
</protein>
<feature type="transmembrane region" description="Helical" evidence="10">
    <location>
        <begin position="128"/>
        <end position="151"/>
    </location>
</feature>
<dbReference type="PANTHER" id="PTHR28259">
    <property type="entry name" value="FLUORIDE EXPORT PROTEIN 1-RELATED"/>
    <property type="match status" value="1"/>
</dbReference>
<dbReference type="RefSeq" id="WP_358358914.1">
    <property type="nucleotide sequence ID" value="NZ_JBEZFP010000083.1"/>
</dbReference>
<name>A0ABV3DND2_9ACTN</name>
<keyword evidence="12" id="KW-1185">Reference proteome</keyword>
<evidence type="ECO:0000256" key="1">
    <source>
        <dbReference type="ARBA" id="ARBA00004651"/>
    </source>
</evidence>
<evidence type="ECO:0000256" key="10">
    <source>
        <dbReference type="HAMAP-Rule" id="MF_00454"/>
    </source>
</evidence>
<evidence type="ECO:0000256" key="7">
    <source>
        <dbReference type="ARBA" id="ARBA00035120"/>
    </source>
</evidence>
<keyword evidence="5 10" id="KW-0472">Membrane</keyword>
<comment type="catalytic activity">
    <reaction evidence="8">
        <text>fluoride(in) = fluoride(out)</text>
        <dbReference type="Rhea" id="RHEA:76159"/>
        <dbReference type="ChEBI" id="CHEBI:17051"/>
    </reaction>
    <physiologicalReaction direction="left-to-right" evidence="8">
        <dbReference type="Rhea" id="RHEA:76160"/>
    </physiologicalReaction>
</comment>
<dbReference type="InterPro" id="IPR003691">
    <property type="entry name" value="FluC"/>
</dbReference>
<feature type="transmembrane region" description="Helical" evidence="10">
    <location>
        <begin position="63"/>
        <end position="86"/>
    </location>
</feature>
<evidence type="ECO:0000256" key="6">
    <source>
        <dbReference type="ARBA" id="ARBA00023303"/>
    </source>
</evidence>
<dbReference type="PANTHER" id="PTHR28259:SF1">
    <property type="entry name" value="FLUORIDE EXPORT PROTEIN 1-RELATED"/>
    <property type="match status" value="1"/>
</dbReference>
<reference evidence="11 12" key="1">
    <citation type="submission" date="2024-06" db="EMBL/GenBank/DDBJ databases">
        <title>The Natural Products Discovery Center: Release of the First 8490 Sequenced Strains for Exploring Actinobacteria Biosynthetic Diversity.</title>
        <authorList>
            <person name="Kalkreuter E."/>
            <person name="Kautsar S.A."/>
            <person name="Yang D."/>
            <person name="Bader C.D."/>
            <person name="Teijaro C.N."/>
            <person name="Fluegel L."/>
            <person name="Davis C.M."/>
            <person name="Simpson J.R."/>
            <person name="Lauterbach L."/>
            <person name="Steele A.D."/>
            <person name="Gui C."/>
            <person name="Meng S."/>
            <person name="Li G."/>
            <person name="Viehrig K."/>
            <person name="Ye F."/>
            <person name="Su P."/>
            <person name="Kiefer A.F."/>
            <person name="Nichols A."/>
            <person name="Cepeda A.J."/>
            <person name="Yan W."/>
            <person name="Fan B."/>
            <person name="Jiang Y."/>
            <person name="Adhikari A."/>
            <person name="Zheng C.-J."/>
            <person name="Schuster L."/>
            <person name="Cowan T.M."/>
            <person name="Smanski M.J."/>
            <person name="Chevrette M.G."/>
            <person name="De Carvalho L.P.S."/>
            <person name="Shen B."/>
        </authorList>
    </citation>
    <scope>NUCLEOTIDE SEQUENCE [LARGE SCALE GENOMIC DNA]</scope>
    <source>
        <strain evidence="11 12">NPDC048946</strain>
    </source>
</reference>
<evidence type="ECO:0000256" key="9">
    <source>
        <dbReference type="ARBA" id="ARBA00049940"/>
    </source>
</evidence>
<keyword evidence="10" id="KW-0915">Sodium</keyword>
<feature type="transmembrane region" description="Helical" evidence="10">
    <location>
        <begin position="35"/>
        <end position="57"/>
    </location>
</feature>
<keyword evidence="6 10" id="KW-0407">Ion channel</keyword>
<organism evidence="11 12">
    <name type="scientific">Streptodolium elevatio</name>
    <dbReference type="NCBI Taxonomy" id="3157996"/>
    <lineage>
        <taxon>Bacteria</taxon>
        <taxon>Bacillati</taxon>
        <taxon>Actinomycetota</taxon>
        <taxon>Actinomycetes</taxon>
        <taxon>Kitasatosporales</taxon>
        <taxon>Streptomycetaceae</taxon>
        <taxon>Streptodolium</taxon>
    </lineage>
</organism>